<name>A0A409XMI7_PSICY</name>
<sequence>MAITDVDSNIMEAALSNLRKIVDPRQRTSVIGFYNTEDRSLCISMTGDSRVVLGRQVRNDSTSSEQRTARRSYVYKTDILTGEISLPDPSESAVVSGAEPIITYREGIQLGDFVVGASKAFGTVLQGRKWSGCWNMTGCSWRKRMNSTCWIKTRD</sequence>
<evidence type="ECO:0000313" key="1">
    <source>
        <dbReference type="EMBL" id="PPQ91954.1"/>
    </source>
</evidence>
<gene>
    <name evidence="1" type="ORF">CVT25_000998</name>
</gene>
<dbReference type="AlphaFoldDB" id="A0A409XMI7"/>
<dbReference type="InParanoid" id="A0A409XMI7"/>
<organism evidence="1 2">
    <name type="scientific">Psilocybe cyanescens</name>
    <dbReference type="NCBI Taxonomy" id="93625"/>
    <lineage>
        <taxon>Eukaryota</taxon>
        <taxon>Fungi</taxon>
        <taxon>Dikarya</taxon>
        <taxon>Basidiomycota</taxon>
        <taxon>Agaricomycotina</taxon>
        <taxon>Agaricomycetes</taxon>
        <taxon>Agaricomycetidae</taxon>
        <taxon>Agaricales</taxon>
        <taxon>Agaricineae</taxon>
        <taxon>Strophariaceae</taxon>
        <taxon>Psilocybe</taxon>
    </lineage>
</organism>
<evidence type="ECO:0000313" key="2">
    <source>
        <dbReference type="Proteomes" id="UP000283269"/>
    </source>
</evidence>
<comment type="caution">
    <text evidence="1">The sequence shown here is derived from an EMBL/GenBank/DDBJ whole genome shotgun (WGS) entry which is preliminary data.</text>
</comment>
<reference evidence="1 2" key="1">
    <citation type="journal article" date="2018" name="Evol. Lett.">
        <title>Horizontal gene cluster transfer increased hallucinogenic mushroom diversity.</title>
        <authorList>
            <person name="Reynolds H.T."/>
            <person name="Vijayakumar V."/>
            <person name="Gluck-Thaler E."/>
            <person name="Korotkin H.B."/>
            <person name="Matheny P.B."/>
            <person name="Slot J.C."/>
        </authorList>
    </citation>
    <scope>NUCLEOTIDE SEQUENCE [LARGE SCALE GENOMIC DNA]</scope>
    <source>
        <strain evidence="1 2">2631</strain>
    </source>
</reference>
<dbReference type="Proteomes" id="UP000283269">
    <property type="component" value="Unassembled WGS sequence"/>
</dbReference>
<accession>A0A409XMI7</accession>
<protein>
    <recommendedName>
        <fullName evidence="3">PPM-type phosphatase domain-containing protein</fullName>
    </recommendedName>
</protein>
<keyword evidence="2" id="KW-1185">Reference proteome</keyword>
<evidence type="ECO:0008006" key="3">
    <source>
        <dbReference type="Google" id="ProtNLM"/>
    </source>
</evidence>
<proteinExistence type="predicted"/>
<dbReference type="EMBL" id="NHYD01001201">
    <property type="protein sequence ID" value="PPQ91954.1"/>
    <property type="molecule type" value="Genomic_DNA"/>
</dbReference>